<reference evidence="2" key="1">
    <citation type="journal article" date="2014" name="Front. Microbiol.">
        <title>High frequency of phylogenetically diverse reductive dehalogenase-homologous genes in deep subseafloor sedimentary metagenomes.</title>
        <authorList>
            <person name="Kawai M."/>
            <person name="Futagami T."/>
            <person name="Toyoda A."/>
            <person name="Takaki Y."/>
            <person name="Nishi S."/>
            <person name="Hori S."/>
            <person name="Arai W."/>
            <person name="Tsubouchi T."/>
            <person name="Morono Y."/>
            <person name="Uchiyama I."/>
            <person name="Ito T."/>
            <person name="Fujiyama A."/>
            <person name="Inagaki F."/>
            <person name="Takami H."/>
        </authorList>
    </citation>
    <scope>NUCLEOTIDE SEQUENCE</scope>
    <source>
        <strain evidence="2">Expedition CK06-06</strain>
    </source>
</reference>
<evidence type="ECO:0000259" key="1">
    <source>
        <dbReference type="Pfam" id="PF02591"/>
    </source>
</evidence>
<dbReference type="EMBL" id="BARW01034082">
    <property type="protein sequence ID" value="GAJ03335.1"/>
    <property type="molecule type" value="Genomic_DNA"/>
</dbReference>
<gene>
    <name evidence="2" type="ORF">S12H4_53519</name>
</gene>
<protein>
    <recommendedName>
        <fullName evidence="1">C4-type zinc ribbon domain-containing protein</fullName>
    </recommendedName>
</protein>
<sequence length="104" mass="11517">MQLRTESETLAGKYQAEIDKIQAEWDKVAQTIPDKPLEIFKRVTETYDGQAVALVEQQSGTKGAYSCGGCFMGLTAECVNLLMTKDDIIRCPNCTRILVLGDLQ</sequence>
<accession>X1VBJ3</accession>
<evidence type="ECO:0000313" key="2">
    <source>
        <dbReference type="EMBL" id="GAJ03335.1"/>
    </source>
</evidence>
<dbReference type="Pfam" id="PF02591">
    <property type="entry name" value="Zn_ribbon_9"/>
    <property type="match status" value="1"/>
</dbReference>
<proteinExistence type="predicted"/>
<organism evidence="2">
    <name type="scientific">marine sediment metagenome</name>
    <dbReference type="NCBI Taxonomy" id="412755"/>
    <lineage>
        <taxon>unclassified sequences</taxon>
        <taxon>metagenomes</taxon>
        <taxon>ecological metagenomes</taxon>
    </lineage>
</organism>
<dbReference type="Gene3D" id="1.10.287.1490">
    <property type="match status" value="1"/>
</dbReference>
<feature type="domain" description="C4-type zinc ribbon" evidence="1">
    <location>
        <begin position="66"/>
        <end position="98"/>
    </location>
</feature>
<dbReference type="AlphaFoldDB" id="X1VBJ3"/>
<dbReference type="InterPro" id="IPR003743">
    <property type="entry name" value="Zf-RING_7"/>
</dbReference>
<comment type="caution">
    <text evidence="2">The sequence shown here is derived from an EMBL/GenBank/DDBJ whole genome shotgun (WGS) entry which is preliminary data.</text>
</comment>
<name>X1VBJ3_9ZZZZ</name>